<accession>A0AAE1U2W1</accession>
<dbReference type="Proteomes" id="UP001292094">
    <property type="component" value="Unassembled WGS sequence"/>
</dbReference>
<feature type="compositionally biased region" description="Polar residues" evidence="2">
    <location>
        <begin position="164"/>
        <end position="173"/>
    </location>
</feature>
<evidence type="ECO:0000256" key="1">
    <source>
        <dbReference type="SAM" id="Coils"/>
    </source>
</evidence>
<evidence type="ECO:0000313" key="4">
    <source>
        <dbReference type="Proteomes" id="UP001292094"/>
    </source>
</evidence>
<feature type="coiled-coil region" evidence="1">
    <location>
        <begin position="187"/>
        <end position="223"/>
    </location>
</feature>
<keyword evidence="1" id="KW-0175">Coiled coil</keyword>
<comment type="caution">
    <text evidence="3">The sequence shown here is derived from an EMBL/GenBank/DDBJ whole genome shotgun (WGS) entry which is preliminary data.</text>
</comment>
<sequence length="415" mass="46213">MAGHRELPPIPYQALLRGALIGHRPECYSFDNNCHCSSRQHYRPVGSQENYMTRMSSEEVIRSYSSLPTKPTLPTFSPTSNVARNTGVHGAPYGHGAHTMPNHTTVPNGSIPPYTHSGHGTTITHQQPPHMMQNGGNGQVQYGYPNRPSVPVAGNMQEAITRPTLPSTNQQNHQQHRYGGPSEVAKQQQLQQQQQQLLLLRQQQQQQLLLKQQQQQLQQQKAAMTVTQPTVPQGVMNIQQPHTQHQQANIMRHPMQSGESRPTLSAGGLTVQQADMIRASQDQAAMIRAKQNQAAMMMQANQNQTDIIRPSQDQAAMIRAKQNQAVMMMQAKQNQAAMMQTSKDQAAMMQAKQNQAAMIQGSQDQYAMLMQAKQNQADMIRAKQNQAAMIMQAKQNQAAMIIQAKNQANIVKSMQ</sequence>
<gene>
    <name evidence="3" type="ORF">Pmani_021678</name>
</gene>
<dbReference type="EMBL" id="JAWZYT010002119">
    <property type="protein sequence ID" value="KAK4306501.1"/>
    <property type="molecule type" value="Genomic_DNA"/>
</dbReference>
<protein>
    <submittedName>
        <fullName evidence="3">Uncharacterized protein</fullName>
    </submittedName>
</protein>
<feature type="region of interest" description="Disordered" evidence="2">
    <location>
        <begin position="163"/>
        <end position="187"/>
    </location>
</feature>
<evidence type="ECO:0000256" key="2">
    <source>
        <dbReference type="SAM" id="MobiDB-lite"/>
    </source>
</evidence>
<reference evidence="3" key="1">
    <citation type="submission" date="2023-11" db="EMBL/GenBank/DDBJ databases">
        <title>Genome assemblies of two species of porcelain crab, Petrolisthes cinctipes and Petrolisthes manimaculis (Anomura: Porcellanidae).</title>
        <authorList>
            <person name="Angst P."/>
        </authorList>
    </citation>
    <scope>NUCLEOTIDE SEQUENCE</scope>
    <source>
        <strain evidence="3">PB745_02</strain>
        <tissue evidence="3">Gill</tissue>
    </source>
</reference>
<keyword evidence="4" id="KW-1185">Reference proteome</keyword>
<evidence type="ECO:0000313" key="3">
    <source>
        <dbReference type="EMBL" id="KAK4306501.1"/>
    </source>
</evidence>
<name>A0AAE1U2W1_9EUCA</name>
<proteinExistence type="predicted"/>
<organism evidence="3 4">
    <name type="scientific">Petrolisthes manimaculis</name>
    <dbReference type="NCBI Taxonomy" id="1843537"/>
    <lineage>
        <taxon>Eukaryota</taxon>
        <taxon>Metazoa</taxon>
        <taxon>Ecdysozoa</taxon>
        <taxon>Arthropoda</taxon>
        <taxon>Crustacea</taxon>
        <taxon>Multicrustacea</taxon>
        <taxon>Malacostraca</taxon>
        <taxon>Eumalacostraca</taxon>
        <taxon>Eucarida</taxon>
        <taxon>Decapoda</taxon>
        <taxon>Pleocyemata</taxon>
        <taxon>Anomura</taxon>
        <taxon>Galatheoidea</taxon>
        <taxon>Porcellanidae</taxon>
        <taxon>Petrolisthes</taxon>
    </lineage>
</organism>
<dbReference type="AlphaFoldDB" id="A0AAE1U2W1"/>